<dbReference type="Pfam" id="PF06738">
    <property type="entry name" value="ThrE"/>
    <property type="match status" value="1"/>
</dbReference>
<feature type="region of interest" description="Disordered" evidence="6">
    <location>
        <begin position="507"/>
        <end position="551"/>
    </location>
</feature>
<comment type="subcellular location">
    <subcellularLocation>
        <location evidence="1">Membrane</location>
        <topology evidence="1">Multi-pass membrane protein</topology>
    </subcellularLocation>
</comment>
<evidence type="ECO:0000256" key="7">
    <source>
        <dbReference type="SAM" id="Phobius"/>
    </source>
</evidence>
<proteinExistence type="inferred from homology"/>
<evidence type="ECO:0000256" key="5">
    <source>
        <dbReference type="ARBA" id="ARBA00034125"/>
    </source>
</evidence>
<feature type="domain" description="Threonine/Serine exporter ThrE" evidence="9">
    <location>
        <begin position="344"/>
        <end position="470"/>
    </location>
</feature>
<evidence type="ECO:0000313" key="10">
    <source>
        <dbReference type="EMBL" id="BBY47324.1"/>
    </source>
</evidence>
<keyword evidence="4 7" id="KW-0472">Membrane</keyword>
<dbReference type="Proteomes" id="UP000467428">
    <property type="component" value="Chromosome"/>
</dbReference>
<feature type="transmembrane region" description="Helical" evidence="7">
    <location>
        <begin position="363"/>
        <end position="383"/>
    </location>
</feature>
<protein>
    <submittedName>
        <fullName evidence="10">Membrane protein</fullName>
    </submittedName>
</protein>
<dbReference type="PANTHER" id="PTHR31082:SF4">
    <property type="entry name" value="PHEROMONE-REGULATED MEMBRANE PROTEIN 10"/>
    <property type="match status" value="1"/>
</dbReference>
<comment type="similarity">
    <text evidence="5">Belongs to the ThrE exporter (TC 2.A.79) family.</text>
</comment>
<evidence type="ECO:0000256" key="6">
    <source>
        <dbReference type="SAM" id="MobiDB-lite"/>
    </source>
</evidence>
<dbReference type="InterPro" id="IPR010619">
    <property type="entry name" value="ThrE-like_N"/>
</dbReference>
<evidence type="ECO:0000313" key="11">
    <source>
        <dbReference type="Proteomes" id="UP000467428"/>
    </source>
</evidence>
<accession>A0A7I7RRY6</accession>
<feature type="transmembrane region" description="Helical" evidence="7">
    <location>
        <begin position="296"/>
        <end position="318"/>
    </location>
</feature>
<dbReference type="InterPro" id="IPR024528">
    <property type="entry name" value="ThrE_2"/>
</dbReference>
<keyword evidence="11" id="KW-1185">Reference proteome</keyword>
<evidence type="ECO:0000256" key="1">
    <source>
        <dbReference type="ARBA" id="ARBA00004141"/>
    </source>
</evidence>
<feature type="transmembrane region" description="Helical" evidence="7">
    <location>
        <begin position="389"/>
        <end position="408"/>
    </location>
</feature>
<keyword evidence="2 7" id="KW-0812">Transmembrane</keyword>
<keyword evidence="3 7" id="KW-1133">Transmembrane helix</keyword>
<feature type="compositionally biased region" description="Basic and acidic residues" evidence="6">
    <location>
        <begin position="528"/>
        <end position="551"/>
    </location>
</feature>
<evidence type="ECO:0000256" key="2">
    <source>
        <dbReference type="ARBA" id="ARBA00022692"/>
    </source>
</evidence>
<dbReference type="GO" id="GO:0022857">
    <property type="term" value="F:transmembrane transporter activity"/>
    <property type="evidence" value="ECO:0007669"/>
    <property type="project" value="InterPro"/>
</dbReference>
<dbReference type="Pfam" id="PF12821">
    <property type="entry name" value="ThrE_2"/>
    <property type="match status" value="1"/>
</dbReference>
<feature type="transmembrane region" description="Helical" evidence="7">
    <location>
        <begin position="258"/>
        <end position="276"/>
    </location>
</feature>
<feature type="transmembrane region" description="Helical" evidence="7">
    <location>
        <begin position="182"/>
        <end position="211"/>
    </location>
</feature>
<reference evidence="10 11" key="1">
    <citation type="journal article" date="2019" name="Emerg. Microbes Infect.">
        <title>Comprehensive subspecies identification of 175 nontuberculous mycobacteria species based on 7547 genomic profiles.</title>
        <authorList>
            <person name="Matsumoto Y."/>
            <person name="Kinjo T."/>
            <person name="Motooka D."/>
            <person name="Nabeya D."/>
            <person name="Jung N."/>
            <person name="Uechi K."/>
            <person name="Horii T."/>
            <person name="Iida T."/>
            <person name="Fujita J."/>
            <person name="Nakamura S."/>
        </authorList>
    </citation>
    <scope>NUCLEOTIDE SEQUENCE [LARGE SCALE GENOMIC DNA]</scope>
    <source>
        <strain evidence="10 11">JCM 18538</strain>
    </source>
</reference>
<name>A0A7I7RRY6_9MYCO</name>
<evidence type="ECO:0000259" key="8">
    <source>
        <dbReference type="Pfam" id="PF06738"/>
    </source>
</evidence>
<dbReference type="AlphaFoldDB" id="A0A7I7RRY6"/>
<dbReference type="InterPro" id="IPR051361">
    <property type="entry name" value="ThrE/Ser_Exporter"/>
</dbReference>
<feature type="transmembrane region" description="Helical" evidence="7">
    <location>
        <begin position="231"/>
        <end position="252"/>
    </location>
</feature>
<evidence type="ECO:0000256" key="3">
    <source>
        <dbReference type="ARBA" id="ARBA00022989"/>
    </source>
</evidence>
<sequence length="551" mass="57130">MRPGDGSAAIRVGVPRASILLRVARDRSDDSARTRRAVRIALPGRRDPAPIAGQRRRTVRDVGDLHTRRVLDLTIRLAEVMLSSGAGTADVIATAEDVALAYRLTDCVVDVFGTTALVSALPTADSPAVTIVRAVHVRSTDYTRLADLDQLVQRITSGGVTVDEAHDAMDELTEKPHRYPRWLATVGWAGFALGIAMLLGGTWLTCVLAAVTSAVIDQTGRLLNRIGTPFFFQHVTGAAIATLVAVAAYLFAGLNPTALVATGIVMLLSGLTFVGAMQDAVTGNMLTAVARLGEALFLTSGIVVGIVAGLQVATLAGISIELHVDATESFIIPNQPLTIAIAVVGAGLAGACLTVASYAPLRSVVIAGIAAASAEWLLIALGTAGVGQVVATGTAAVAVGFVATLISIRRQAPALITATAAIMPMLPGLAVFRAVFYLAVDGNFDDGLAQLLSATAVALALGSGVVLGEFVGSPLRYRAGRLGDFFRIEGPPGLRRAVGRVVRLQPAEPEQASATGSHRSLSVALEPVRSDGQDDDESHQGQDDDDGRGAR</sequence>
<dbReference type="GO" id="GO:0016020">
    <property type="term" value="C:membrane"/>
    <property type="evidence" value="ECO:0007669"/>
    <property type="project" value="UniProtKB-SubCell"/>
</dbReference>
<feature type="domain" description="Threonine/serine exporter-like N-terminal" evidence="8">
    <location>
        <begin position="73"/>
        <end position="312"/>
    </location>
</feature>
<dbReference type="PANTHER" id="PTHR31082">
    <property type="entry name" value="PHEROMONE-REGULATED MEMBRANE PROTEIN 10"/>
    <property type="match status" value="1"/>
</dbReference>
<dbReference type="EMBL" id="AP022593">
    <property type="protein sequence ID" value="BBY47324.1"/>
    <property type="molecule type" value="Genomic_DNA"/>
</dbReference>
<feature type="transmembrane region" description="Helical" evidence="7">
    <location>
        <begin position="338"/>
        <end position="356"/>
    </location>
</feature>
<feature type="transmembrane region" description="Helical" evidence="7">
    <location>
        <begin position="415"/>
        <end position="439"/>
    </location>
</feature>
<geneLocation type="plasmid" evidence="11">
    <name>pjcm18538 dna</name>
</geneLocation>
<dbReference type="KEGG" id="marz:MARA_07920"/>
<organism evidence="10 11">
    <name type="scientific">Mycolicibacterium arabiense</name>
    <dbReference type="NCBI Taxonomy" id="1286181"/>
    <lineage>
        <taxon>Bacteria</taxon>
        <taxon>Bacillati</taxon>
        <taxon>Actinomycetota</taxon>
        <taxon>Actinomycetes</taxon>
        <taxon>Mycobacteriales</taxon>
        <taxon>Mycobacteriaceae</taxon>
        <taxon>Mycolicibacterium</taxon>
    </lineage>
</organism>
<evidence type="ECO:0000256" key="4">
    <source>
        <dbReference type="ARBA" id="ARBA00023136"/>
    </source>
</evidence>
<evidence type="ECO:0000259" key="9">
    <source>
        <dbReference type="Pfam" id="PF12821"/>
    </source>
</evidence>
<feature type="transmembrane region" description="Helical" evidence="7">
    <location>
        <begin position="451"/>
        <end position="471"/>
    </location>
</feature>
<gene>
    <name evidence="10" type="ORF">MARA_07920</name>
</gene>